<accession>A0A6M3JBA5</accession>
<sequence>MSSNSSTTGTANNPNFVYAWGEAVPRPTPQRPVRFMPSYLVPFRGRTIADLLKYLNEWFEHVEEVKRKLRRGDFIIRRIKASGLKTPHIENIGTDFYRLQDFNISAIIHEDGSLIAIEVKSANTQKKLI</sequence>
<gene>
    <name evidence="1" type="ORF">MM415B00342_0070</name>
</gene>
<name>A0A6M3JBA5_9ZZZZ</name>
<protein>
    <submittedName>
        <fullName evidence="1">Uncharacterized protein</fullName>
    </submittedName>
</protein>
<reference evidence="1" key="1">
    <citation type="submission" date="2020-03" db="EMBL/GenBank/DDBJ databases">
        <title>The deep terrestrial virosphere.</title>
        <authorList>
            <person name="Holmfeldt K."/>
            <person name="Nilsson E."/>
            <person name="Simone D."/>
            <person name="Lopez-Fernandez M."/>
            <person name="Wu X."/>
            <person name="de Brujin I."/>
            <person name="Lundin D."/>
            <person name="Andersson A."/>
            <person name="Bertilsson S."/>
            <person name="Dopson M."/>
        </authorList>
    </citation>
    <scope>NUCLEOTIDE SEQUENCE</scope>
    <source>
        <strain evidence="1">MM415B00342</strain>
    </source>
</reference>
<evidence type="ECO:0000313" key="1">
    <source>
        <dbReference type="EMBL" id="QJA66608.1"/>
    </source>
</evidence>
<organism evidence="1">
    <name type="scientific">viral metagenome</name>
    <dbReference type="NCBI Taxonomy" id="1070528"/>
    <lineage>
        <taxon>unclassified sequences</taxon>
        <taxon>metagenomes</taxon>
        <taxon>organismal metagenomes</taxon>
    </lineage>
</organism>
<dbReference type="EMBL" id="MT141557">
    <property type="protein sequence ID" value="QJA66608.1"/>
    <property type="molecule type" value="Genomic_DNA"/>
</dbReference>
<dbReference type="AlphaFoldDB" id="A0A6M3JBA5"/>
<proteinExistence type="predicted"/>